<keyword evidence="8" id="KW-0963">Cytoplasm</keyword>
<dbReference type="PANTHER" id="PTHR21299:SF2">
    <property type="entry name" value="CYTIDYLATE KINASE"/>
    <property type="match status" value="1"/>
</dbReference>
<dbReference type="GO" id="GO:0006220">
    <property type="term" value="P:pyrimidine nucleotide metabolic process"/>
    <property type="evidence" value="ECO:0007669"/>
    <property type="project" value="UniProtKB-UniRule"/>
</dbReference>
<comment type="subcellular location">
    <subcellularLocation>
        <location evidence="8">Cytoplasm</location>
    </subcellularLocation>
</comment>
<comment type="catalytic activity">
    <reaction evidence="6 8">
        <text>dCMP + ATP = dCDP + ADP</text>
        <dbReference type="Rhea" id="RHEA:25094"/>
        <dbReference type="ChEBI" id="CHEBI:30616"/>
        <dbReference type="ChEBI" id="CHEBI:57566"/>
        <dbReference type="ChEBI" id="CHEBI:58593"/>
        <dbReference type="ChEBI" id="CHEBI:456216"/>
        <dbReference type="EC" id="2.7.4.25"/>
    </reaction>
</comment>
<dbReference type="Pfam" id="PF02224">
    <property type="entry name" value="Cytidylate_kin"/>
    <property type="match status" value="1"/>
</dbReference>
<dbReference type="Gene3D" id="3.40.50.300">
    <property type="entry name" value="P-loop containing nucleotide triphosphate hydrolases"/>
    <property type="match status" value="1"/>
</dbReference>
<organism evidence="10">
    <name type="scientific">Caldithrix abyssi</name>
    <dbReference type="NCBI Taxonomy" id="187145"/>
    <lineage>
        <taxon>Bacteria</taxon>
        <taxon>Pseudomonadati</taxon>
        <taxon>Calditrichota</taxon>
        <taxon>Calditrichia</taxon>
        <taxon>Calditrichales</taxon>
        <taxon>Calditrichaceae</taxon>
        <taxon>Caldithrix</taxon>
    </lineage>
</organism>
<dbReference type="SUPFAM" id="SSF52540">
    <property type="entry name" value="P-loop containing nucleoside triphosphate hydrolases"/>
    <property type="match status" value="1"/>
</dbReference>
<feature type="binding site" evidence="8">
    <location>
        <begin position="11"/>
        <end position="19"/>
    </location>
    <ligand>
        <name>ATP</name>
        <dbReference type="ChEBI" id="CHEBI:30616"/>
    </ligand>
</feature>
<keyword evidence="5 8" id="KW-0067">ATP-binding</keyword>
<dbReference type="InterPro" id="IPR003136">
    <property type="entry name" value="Cytidylate_kin"/>
</dbReference>
<evidence type="ECO:0000256" key="6">
    <source>
        <dbReference type="ARBA" id="ARBA00047615"/>
    </source>
</evidence>
<dbReference type="InterPro" id="IPR011994">
    <property type="entry name" value="Cytidylate_kinase_dom"/>
</dbReference>
<dbReference type="EC" id="2.7.4.25" evidence="8"/>
<name>A0A7V5PNG2_CALAY</name>
<keyword evidence="3 8" id="KW-0547">Nucleotide-binding</keyword>
<dbReference type="PANTHER" id="PTHR21299">
    <property type="entry name" value="CYTIDYLATE KINASE/PANTOATE-BETA-ALANINE LIGASE"/>
    <property type="match status" value="1"/>
</dbReference>
<evidence type="ECO:0000256" key="8">
    <source>
        <dbReference type="HAMAP-Rule" id="MF_00238"/>
    </source>
</evidence>
<protein>
    <recommendedName>
        <fullName evidence="8">Cytidylate kinase</fullName>
        <shortName evidence="8">CK</shortName>
        <ecNumber evidence="8">2.7.4.25</ecNumber>
    </recommendedName>
    <alternativeName>
        <fullName evidence="8">Cytidine monophosphate kinase</fullName>
        <shortName evidence="8">CMP kinase</shortName>
    </alternativeName>
</protein>
<comment type="catalytic activity">
    <reaction evidence="7 8">
        <text>CMP + ATP = CDP + ADP</text>
        <dbReference type="Rhea" id="RHEA:11600"/>
        <dbReference type="ChEBI" id="CHEBI:30616"/>
        <dbReference type="ChEBI" id="CHEBI:58069"/>
        <dbReference type="ChEBI" id="CHEBI:60377"/>
        <dbReference type="ChEBI" id="CHEBI:456216"/>
        <dbReference type="EC" id="2.7.4.25"/>
    </reaction>
</comment>
<comment type="similarity">
    <text evidence="1 8">Belongs to the cytidylate kinase family. Type 1 subfamily.</text>
</comment>
<dbReference type="GO" id="GO:0015949">
    <property type="term" value="P:nucleobase-containing small molecule interconversion"/>
    <property type="evidence" value="ECO:0007669"/>
    <property type="project" value="TreeGrafter"/>
</dbReference>
<reference evidence="10" key="1">
    <citation type="journal article" date="2020" name="mSystems">
        <title>Genome- and Community-Level Interaction Insights into Carbon Utilization and Element Cycling Functions of Hydrothermarchaeota in Hydrothermal Sediment.</title>
        <authorList>
            <person name="Zhou Z."/>
            <person name="Liu Y."/>
            <person name="Xu W."/>
            <person name="Pan J."/>
            <person name="Luo Z.H."/>
            <person name="Li M."/>
        </authorList>
    </citation>
    <scope>NUCLEOTIDE SEQUENCE [LARGE SCALE GENOMIC DNA]</scope>
    <source>
        <strain evidence="10">HyVt-527</strain>
    </source>
</reference>
<evidence type="ECO:0000313" key="10">
    <source>
        <dbReference type="EMBL" id="HHJ52253.1"/>
    </source>
</evidence>
<proteinExistence type="inferred from homology"/>
<evidence type="ECO:0000256" key="7">
    <source>
        <dbReference type="ARBA" id="ARBA00048478"/>
    </source>
</evidence>
<dbReference type="GO" id="GO:0036431">
    <property type="term" value="F:dCMP kinase activity"/>
    <property type="evidence" value="ECO:0007669"/>
    <property type="project" value="InterPro"/>
</dbReference>
<keyword evidence="2 8" id="KW-0808">Transferase</keyword>
<dbReference type="InterPro" id="IPR027417">
    <property type="entry name" value="P-loop_NTPase"/>
</dbReference>
<evidence type="ECO:0000256" key="3">
    <source>
        <dbReference type="ARBA" id="ARBA00022741"/>
    </source>
</evidence>
<accession>A0A7V5PNG2</accession>
<dbReference type="Proteomes" id="UP000886124">
    <property type="component" value="Unassembled WGS sequence"/>
</dbReference>
<evidence type="ECO:0000259" key="9">
    <source>
        <dbReference type="Pfam" id="PF02224"/>
    </source>
</evidence>
<evidence type="ECO:0000256" key="5">
    <source>
        <dbReference type="ARBA" id="ARBA00022840"/>
    </source>
</evidence>
<feature type="domain" description="Cytidylate kinase" evidence="9">
    <location>
        <begin position="7"/>
        <end position="220"/>
    </location>
</feature>
<dbReference type="CDD" id="cd02020">
    <property type="entry name" value="CMPK"/>
    <property type="match status" value="1"/>
</dbReference>
<evidence type="ECO:0000256" key="2">
    <source>
        <dbReference type="ARBA" id="ARBA00022679"/>
    </source>
</evidence>
<sequence length="227" mass="25503">MASGIKIAIDGPAASGKSTTARRLAQKLGYIYIDTGAMYRAATLAVLQENVDIHNEQAVLACVKKHRISIQAQADGQHTFLDDQDVTHLLRSSAINRTISLISSYPEVRRVMVDQQRRLAQKGGVVMDGRDIGTVVLPDADLKVFMVASIKERARRRLAELKEQGEQVTLEQVEEEIRRRDRLDATRSEAPLKKAEDARELDTSRLTIDQQVEIIYNWAKEIIAKNR</sequence>
<gene>
    <name evidence="8" type="primary">cmk</name>
    <name evidence="10" type="ORF">ENJ89_03580</name>
</gene>
<dbReference type="GO" id="GO:0005524">
    <property type="term" value="F:ATP binding"/>
    <property type="evidence" value="ECO:0007669"/>
    <property type="project" value="UniProtKB-UniRule"/>
</dbReference>
<dbReference type="AlphaFoldDB" id="A0A7V5PNG2"/>
<dbReference type="EMBL" id="DROD01000240">
    <property type="protein sequence ID" value="HHJ52253.1"/>
    <property type="molecule type" value="Genomic_DNA"/>
</dbReference>
<dbReference type="HAMAP" id="MF_00238">
    <property type="entry name" value="Cytidyl_kinase_type1"/>
    <property type="match status" value="1"/>
</dbReference>
<evidence type="ECO:0000256" key="1">
    <source>
        <dbReference type="ARBA" id="ARBA00009427"/>
    </source>
</evidence>
<evidence type="ECO:0000256" key="4">
    <source>
        <dbReference type="ARBA" id="ARBA00022777"/>
    </source>
</evidence>
<dbReference type="NCBIfam" id="TIGR00017">
    <property type="entry name" value="cmk"/>
    <property type="match status" value="1"/>
</dbReference>
<comment type="caution">
    <text evidence="10">The sequence shown here is derived from an EMBL/GenBank/DDBJ whole genome shotgun (WGS) entry which is preliminary data.</text>
</comment>
<dbReference type="GO" id="GO:0005829">
    <property type="term" value="C:cytosol"/>
    <property type="evidence" value="ECO:0007669"/>
    <property type="project" value="TreeGrafter"/>
</dbReference>
<keyword evidence="4 8" id="KW-0418">Kinase</keyword>